<protein>
    <submittedName>
        <fullName evidence="1">Uncharacterized protein</fullName>
    </submittedName>
</protein>
<evidence type="ECO:0000313" key="2">
    <source>
        <dbReference type="Proteomes" id="UP000182635"/>
    </source>
</evidence>
<dbReference type="GeneID" id="29801519"/>
<name>A0A1I2PK31_9LACO</name>
<evidence type="ECO:0000313" key="1">
    <source>
        <dbReference type="EMBL" id="SFG13996.1"/>
    </source>
</evidence>
<sequence length="163" mass="19370">MDDKVRKLIDETNDRLRMLNKQEDDYPAWIVDYDFLERGLIQGNKWYGAENEEQKKALKDDTWAYGVLTGSIKDNNDELNALKQLDKRTLFIVFFDYVFSSEDDEALNFDTVMPLKKMRELESMGFGTAREAAIHEFFKSLPQDYQLVNMPYFTIRWTFDYRG</sequence>
<dbReference type="AlphaFoldDB" id="A0A1I2PK31"/>
<accession>A0A1I2PK31</accession>
<dbReference type="RefSeq" id="WP_041819998.1">
    <property type="nucleotide sequence ID" value="NZ_AYYL01000001.1"/>
</dbReference>
<dbReference type="OrthoDB" id="394423at2"/>
<proteinExistence type="predicted"/>
<dbReference type="Proteomes" id="UP000182635">
    <property type="component" value="Unassembled WGS sequence"/>
</dbReference>
<organism evidence="1 2">
    <name type="scientific">Ligilactobacillus ruminis DSM 20403 = NBRC 102161</name>
    <dbReference type="NCBI Taxonomy" id="1423798"/>
    <lineage>
        <taxon>Bacteria</taxon>
        <taxon>Bacillati</taxon>
        <taxon>Bacillota</taxon>
        <taxon>Bacilli</taxon>
        <taxon>Lactobacillales</taxon>
        <taxon>Lactobacillaceae</taxon>
        <taxon>Ligilactobacillus</taxon>
    </lineage>
</organism>
<gene>
    <name evidence="1" type="ORF">SAMN02910432_00034</name>
</gene>
<dbReference type="EMBL" id="FOPI01000003">
    <property type="protein sequence ID" value="SFG13996.1"/>
    <property type="molecule type" value="Genomic_DNA"/>
</dbReference>
<reference evidence="2" key="1">
    <citation type="submission" date="2016-10" db="EMBL/GenBank/DDBJ databases">
        <authorList>
            <person name="Varghese N."/>
            <person name="Submissions S."/>
        </authorList>
    </citation>
    <scope>NUCLEOTIDE SEQUENCE [LARGE SCALE GENOMIC DNA]</scope>
    <source>
        <strain evidence="2">DSM 20403</strain>
    </source>
</reference>